<name>A0AAN6YK02_9PEZI</name>
<organism evidence="1 2">
    <name type="scientific">Rhypophila decipiens</name>
    <dbReference type="NCBI Taxonomy" id="261697"/>
    <lineage>
        <taxon>Eukaryota</taxon>
        <taxon>Fungi</taxon>
        <taxon>Dikarya</taxon>
        <taxon>Ascomycota</taxon>
        <taxon>Pezizomycotina</taxon>
        <taxon>Sordariomycetes</taxon>
        <taxon>Sordariomycetidae</taxon>
        <taxon>Sordariales</taxon>
        <taxon>Naviculisporaceae</taxon>
        <taxon>Rhypophila</taxon>
    </lineage>
</organism>
<evidence type="ECO:0008006" key="3">
    <source>
        <dbReference type="Google" id="ProtNLM"/>
    </source>
</evidence>
<sequence>MDPAIKALHDLKSSFEDVAVEITHLLSQVSTIQSSVQLIQQWLNLGPPALQSNAELRDTIEQALEDCIVIISAFEKHVARISYSAGKVPAKGKIRHLFDQEELTKNQQAMGYQMQALSLLLHAIQMTSVVEQQQLMAQKETRIVLKWIRDDAS</sequence>
<accession>A0AAN6YK02</accession>
<dbReference type="EMBL" id="MU858058">
    <property type="protein sequence ID" value="KAK4217587.1"/>
    <property type="molecule type" value="Genomic_DNA"/>
</dbReference>
<reference evidence="1" key="2">
    <citation type="submission" date="2023-05" db="EMBL/GenBank/DDBJ databases">
        <authorList>
            <consortium name="Lawrence Berkeley National Laboratory"/>
            <person name="Steindorff A."/>
            <person name="Hensen N."/>
            <person name="Bonometti L."/>
            <person name="Westerberg I."/>
            <person name="Brannstrom I.O."/>
            <person name="Guillou S."/>
            <person name="Cros-Aarteil S."/>
            <person name="Calhoun S."/>
            <person name="Haridas S."/>
            <person name="Kuo A."/>
            <person name="Mondo S."/>
            <person name="Pangilinan J."/>
            <person name="Riley R."/>
            <person name="Labutti K."/>
            <person name="Andreopoulos B."/>
            <person name="Lipzen A."/>
            <person name="Chen C."/>
            <person name="Yanf M."/>
            <person name="Daum C."/>
            <person name="Ng V."/>
            <person name="Clum A."/>
            <person name="Ohm R."/>
            <person name="Martin F."/>
            <person name="Silar P."/>
            <person name="Natvig D."/>
            <person name="Lalanne C."/>
            <person name="Gautier V."/>
            <person name="Ament-Velasquez S.L."/>
            <person name="Kruys A."/>
            <person name="Hutchinson M.I."/>
            <person name="Powell A.J."/>
            <person name="Barry K."/>
            <person name="Miller A.N."/>
            <person name="Grigoriev I.V."/>
            <person name="Debuchy R."/>
            <person name="Gladieux P."/>
            <person name="Thoren M.H."/>
            <person name="Johannesson H."/>
        </authorList>
    </citation>
    <scope>NUCLEOTIDE SEQUENCE</scope>
    <source>
        <strain evidence="1">PSN293</strain>
    </source>
</reference>
<keyword evidence="2" id="KW-1185">Reference proteome</keyword>
<comment type="caution">
    <text evidence="1">The sequence shown here is derived from an EMBL/GenBank/DDBJ whole genome shotgun (WGS) entry which is preliminary data.</text>
</comment>
<reference evidence="1" key="1">
    <citation type="journal article" date="2023" name="Mol. Phylogenet. Evol.">
        <title>Genome-scale phylogeny and comparative genomics of the fungal order Sordariales.</title>
        <authorList>
            <person name="Hensen N."/>
            <person name="Bonometti L."/>
            <person name="Westerberg I."/>
            <person name="Brannstrom I.O."/>
            <person name="Guillou S."/>
            <person name="Cros-Aarteil S."/>
            <person name="Calhoun S."/>
            <person name="Haridas S."/>
            <person name="Kuo A."/>
            <person name="Mondo S."/>
            <person name="Pangilinan J."/>
            <person name="Riley R."/>
            <person name="LaButti K."/>
            <person name="Andreopoulos B."/>
            <person name="Lipzen A."/>
            <person name="Chen C."/>
            <person name="Yan M."/>
            <person name="Daum C."/>
            <person name="Ng V."/>
            <person name="Clum A."/>
            <person name="Steindorff A."/>
            <person name="Ohm R.A."/>
            <person name="Martin F."/>
            <person name="Silar P."/>
            <person name="Natvig D.O."/>
            <person name="Lalanne C."/>
            <person name="Gautier V."/>
            <person name="Ament-Velasquez S.L."/>
            <person name="Kruys A."/>
            <person name="Hutchinson M.I."/>
            <person name="Powell A.J."/>
            <person name="Barry K."/>
            <person name="Miller A.N."/>
            <person name="Grigoriev I.V."/>
            <person name="Debuchy R."/>
            <person name="Gladieux P."/>
            <person name="Hiltunen Thoren M."/>
            <person name="Johannesson H."/>
        </authorList>
    </citation>
    <scope>NUCLEOTIDE SEQUENCE</scope>
    <source>
        <strain evidence="1">PSN293</strain>
    </source>
</reference>
<dbReference type="Proteomes" id="UP001301769">
    <property type="component" value="Unassembled WGS sequence"/>
</dbReference>
<dbReference type="AlphaFoldDB" id="A0AAN6YK02"/>
<proteinExistence type="predicted"/>
<evidence type="ECO:0000313" key="1">
    <source>
        <dbReference type="EMBL" id="KAK4217587.1"/>
    </source>
</evidence>
<evidence type="ECO:0000313" key="2">
    <source>
        <dbReference type="Proteomes" id="UP001301769"/>
    </source>
</evidence>
<protein>
    <recommendedName>
        <fullName evidence="3">Fungal N-terminal domain-containing protein</fullName>
    </recommendedName>
</protein>
<gene>
    <name evidence="1" type="ORF">QBC37DRAFT_369704</name>
</gene>